<name>A0A239PL21_9PROT</name>
<dbReference type="SUPFAM" id="SSF81301">
    <property type="entry name" value="Nucleotidyltransferase"/>
    <property type="match status" value="1"/>
</dbReference>
<dbReference type="GO" id="GO:0043023">
    <property type="term" value="F:ribosomal large subunit binding"/>
    <property type="evidence" value="ECO:0007669"/>
    <property type="project" value="TreeGrafter"/>
</dbReference>
<protein>
    <recommendedName>
        <fullName evidence="2">Ribosomal silencing factor RsfS</fullName>
    </recommendedName>
</protein>
<keyword evidence="2" id="KW-0963">Cytoplasm</keyword>
<dbReference type="GO" id="GO:0042256">
    <property type="term" value="P:cytosolic ribosome assembly"/>
    <property type="evidence" value="ECO:0007669"/>
    <property type="project" value="UniProtKB-UniRule"/>
</dbReference>
<accession>A0A239PL21</accession>
<evidence type="ECO:0000313" key="4">
    <source>
        <dbReference type="Proteomes" id="UP000198346"/>
    </source>
</evidence>
<dbReference type="PANTHER" id="PTHR21043:SF0">
    <property type="entry name" value="MITOCHONDRIAL ASSEMBLY OF RIBOSOMAL LARGE SUBUNIT PROTEIN 1"/>
    <property type="match status" value="1"/>
</dbReference>
<evidence type="ECO:0000256" key="1">
    <source>
        <dbReference type="ARBA" id="ARBA00010574"/>
    </source>
</evidence>
<proteinExistence type="inferred from homology"/>
<comment type="function">
    <text evidence="2">Functions as a ribosomal silencing factor. Interacts with ribosomal protein uL14 (rplN), blocking formation of intersubunit bridge B8. Prevents association of the 30S and 50S ribosomal subunits and the formation of functional ribosomes, thus repressing translation.</text>
</comment>
<keyword evidence="2" id="KW-0810">Translation regulation</keyword>
<dbReference type="Pfam" id="PF02410">
    <property type="entry name" value="RsfS"/>
    <property type="match status" value="1"/>
</dbReference>
<dbReference type="GO" id="GO:0005737">
    <property type="term" value="C:cytoplasm"/>
    <property type="evidence" value="ECO:0007669"/>
    <property type="project" value="UniProtKB-SubCell"/>
</dbReference>
<comment type="subunit">
    <text evidence="2">Interacts with ribosomal protein uL14 (rplN).</text>
</comment>
<dbReference type="InterPro" id="IPR004394">
    <property type="entry name" value="Iojap/RsfS/C7orf30"/>
</dbReference>
<dbReference type="InterPro" id="IPR043519">
    <property type="entry name" value="NT_sf"/>
</dbReference>
<evidence type="ECO:0000313" key="3">
    <source>
        <dbReference type="EMBL" id="SNT67764.1"/>
    </source>
</evidence>
<dbReference type="Gene3D" id="3.30.460.10">
    <property type="entry name" value="Beta Polymerase, domain 2"/>
    <property type="match status" value="1"/>
</dbReference>
<organism evidence="3 4">
    <name type="scientific">Amphiplicatus metriothermophilus</name>
    <dbReference type="NCBI Taxonomy" id="1519374"/>
    <lineage>
        <taxon>Bacteria</taxon>
        <taxon>Pseudomonadati</taxon>
        <taxon>Pseudomonadota</taxon>
        <taxon>Alphaproteobacteria</taxon>
        <taxon>Parvularculales</taxon>
        <taxon>Parvularculaceae</taxon>
        <taxon>Amphiplicatus</taxon>
    </lineage>
</organism>
<dbReference type="OrthoDB" id="9793681at2"/>
<reference evidence="3 4" key="1">
    <citation type="submission" date="2017-07" db="EMBL/GenBank/DDBJ databases">
        <authorList>
            <person name="Sun Z.S."/>
            <person name="Albrecht U."/>
            <person name="Echele G."/>
            <person name="Lee C.C."/>
        </authorList>
    </citation>
    <scope>NUCLEOTIDE SEQUENCE [LARGE SCALE GENOMIC DNA]</scope>
    <source>
        <strain evidence="3 4">CGMCC 1.12710</strain>
    </source>
</reference>
<comment type="similarity">
    <text evidence="1 2">Belongs to the Iojap/RsfS family.</text>
</comment>
<evidence type="ECO:0000256" key="2">
    <source>
        <dbReference type="HAMAP-Rule" id="MF_01477"/>
    </source>
</evidence>
<dbReference type="EMBL" id="FZQA01000001">
    <property type="protein sequence ID" value="SNT67764.1"/>
    <property type="molecule type" value="Genomic_DNA"/>
</dbReference>
<dbReference type="PANTHER" id="PTHR21043">
    <property type="entry name" value="IOJAP SUPERFAMILY ORTHOLOG"/>
    <property type="match status" value="1"/>
</dbReference>
<keyword evidence="4" id="KW-1185">Reference proteome</keyword>
<comment type="subcellular location">
    <subcellularLocation>
        <location evidence="2">Cytoplasm</location>
    </subcellularLocation>
</comment>
<dbReference type="AlphaFoldDB" id="A0A239PL21"/>
<dbReference type="HAMAP" id="MF_01477">
    <property type="entry name" value="Iojap_RsfS"/>
    <property type="match status" value="1"/>
</dbReference>
<dbReference type="GO" id="GO:0090071">
    <property type="term" value="P:negative regulation of ribosome biogenesis"/>
    <property type="evidence" value="ECO:0007669"/>
    <property type="project" value="UniProtKB-UniRule"/>
</dbReference>
<dbReference type="GO" id="GO:0017148">
    <property type="term" value="P:negative regulation of translation"/>
    <property type="evidence" value="ECO:0007669"/>
    <property type="project" value="UniProtKB-UniRule"/>
</dbReference>
<dbReference type="NCBIfam" id="TIGR00090">
    <property type="entry name" value="rsfS_iojap_ybeB"/>
    <property type="match status" value="1"/>
</dbReference>
<gene>
    <name evidence="2" type="primary">rsfS</name>
    <name evidence="3" type="ORF">SAMN06297382_0257</name>
</gene>
<dbReference type="Proteomes" id="UP000198346">
    <property type="component" value="Unassembled WGS sequence"/>
</dbReference>
<keyword evidence="2" id="KW-0678">Repressor</keyword>
<sequence>MDGPAAETGDASWGLAALSPAERSREILNLILCELDADKAEEIVTISLEGKSDIADAMVIASGRSQRHVGALADKILRKLKEAGFGRARVEGLPACDWVLIDAEDVIVHLFRPEVRAFYNLERIWSEAAHAPLKTDV</sequence>